<dbReference type="GeneID" id="108713333"/>
<dbReference type="GO" id="GO:0005886">
    <property type="term" value="C:plasma membrane"/>
    <property type="evidence" value="ECO:0000318"/>
    <property type="project" value="GO_Central"/>
</dbReference>
<evidence type="ECO:0000313" key="13">
    <source>
        <dbReference type="RefSeq" id="XP_018111768.1"/>
    </source>
</evidence>
<dbReference type="STRING" id="8355.A0A1L8GVR1"/>
<evidence type="ECO:0000313" key="12">
    <source>
        <dbReference type="Proteomes" id="UP000186698"/>
    </source>
</evidence>
<keyword evidence="10" id="KW-0393">Immunoglobulin domain</keyword>
<dbReference type="Bgee" id="108713333">
    <property type="expression patterns" value="Expressed in spleen and 15 other cell types or tissues"/>
</dbReference>
<dbReference type="InterPro" id="IPR003987">
    <property type="entry name" value="ICAM_VCAM_N"/>
</dbReference>
<keyword evidence="3" id="KW-0732">Signal</keyword>
<protein>
    <submittedName>
        <fullName evidence="13">Intercellular adhesion molecule 5</fullName>
    </submittedName>
</protein>
<evidence type="ECO:0000256" key="9">
    <source>
        <dbReference type="ARBA" id="ARBA00023180"/>
    </source>
</evidence>
<keyword evidence="7" id="KW-0472">Membrane</keyword>
<evidence type="ECO:0000256" key="2">
    <source>
        <dbReference type="ARBA" id="ARBA00022692"/>
    </source>
</evidence>
<comment type="subcellular location">
    <subcellularLocation>
        <location evidence="1">Membrane</location>
        <topology evidence="1">Single-pass type I membrane protein</topology>
    </subcellularLocation>
</comment>
<dbReference type="Gene3D" id="2.60.40.10">
    <property type="entry name" value="Immunoglobulins"/>
    <property type="match status" value="4"/>
</dbReference>
<reference evidence="12" key="1">
    <citation type="submission" date="2024-06" db="UniProtKB">
        <authorList>
            <consortium name="RefSeq"/>
        </authorList>
    </citation>
    <scope>NUCLEOTIDE SEQUENCE [LARGE SCALE GENOMIC DNA]</scope>
    <source>
        <strain evidence="12">J_2021</strain>
    </source>
</reference>
<evidence type="ECO:0000259" key="11">
    <source>
        <dbReference type="PROSITE" id="PS50835"/>
    </source>
</evidence>
<keyword evidence="12" id="KW-1185">Reference proteome</keyword>
<dbReference type="GO" id="GO:0005178">
    <property type="term" value="F:integrin binding"/>
    <property type="evidence" value="ECO:0000318"/>
    <property type="project" value="GO_Central"/>
</dbReference>
<organism evidence="12 13">
    <name type="scientific">Xenopus laevis</name>
    <name type="common">African clawed frog</name>
    <dbReference type="NCBI Taxonomy" id="8355"/>
    <lineage>
        <taxon>Eukaryota</taxon>
        <taxon>Metazoa</taxon>
        <taxon>Chordata</taxon>
        <taxon>Craniata</taxon>
        <taxon>Vertebrata</taxon>
        <taxon>Euteleostomi</taxon>
        <taxon>Amphibia</taxon>
        <taxon>Batrachia</taxon>
        <taxon>Anura</taxon>
        <taxon>Pipoidea</taxon>
        <taxon>Pipidae</taxon>
        <taxon>Xenopodinae</taxon>
        <taxon>Xenopus</taxon>
        <taxon>Xenopus</taxon>
    </lineage>
</organism>
<dbReference type="PANTHER" id="PTHR13771">
    <property type="entry name" value="INTERCELLULAR ADHESION MOLECULE"/>
    <property type="match status" value="1"/>
</dbReference>
<dbReference type="SUPFAM" id="SSF48726">
    <property type="entry name" value="Immunoglobulin"/>
    <property type="match status" value="3"/>
</dbReference>
<dbReference type="RefSeq" id="XP_018111768.1">
    <property type="nucleotide sequence ID" value="XM_018256279.2"/>
</dbReference>
<evidence type="ECO:0000256" key="8">
    <source>
        <dbReference type="ARBA" id="ARBA00023157"/>
    </source>
</evidence>
<evidence type="ECO:0000256" key="3">
    <source>
        <dbReference type="ARBA" id="ARBA00022729"/>
    </source>
</evidence>
<dbReference type="InterPro" id="IPR013783">
    <property type="entry name" value="Ig-like_fold"/>
</dbReference>
<dbReference type="OrthoDB" id="6250964at2759"/>
<feature type="domain" description="Ig-like" evidence="11">
    <location>
        <begin position="495"/>
        <end position="577"/>
    </location>
</feature>
<evidence type="ECO:0000256" key="7">
    <source>
        <dbReference type="ARBA" id="ARBA00023136"/>
    </source>
</evidence>
<dbReference type="SMART" id="SM00409">
    <property type="entry name" value="IG"/>
    <property type="match status" value="2"/>
</dbReference>
<accession>A0A1L8GVR1</accession>
<dbReference type="InterPro" id="IPR036179">
    <property type="entry name" value="Ig-like_dom_sf"/>
</dbReference>
<dbReference type="InterPro" id="IPR048679">
    <property type="entry name" value="ICAM1_3_5_D2"/>
</dbReference>
<evidence type="ECO:0000256" key="10">
    <source>
        <dbReference type="ARBA" id="ARBA00023319"/>
    </source>
</evidence>
<evidence type="ECO:0000256" key="5">
    <source>
        <dbReference type="ARBA" id="ARBA00022889"/>
    </source>
</evidence>
<dbReference type="PANTHER" id="PTHR13771:SF9">
    <property type="entry name" value="INTERCELLULAR ADHESION MOLECULE 5"/>
    <property type="match status" value="1"/>
</dbReference>
<dbReference type="Pfam" id="PF21146">
    <property type="entry name" value="ICAM1_3_5_D2"/>
    <property type="match status" value="1"/>
</dbReference>
<evidence type="ECO:0000256" key="4">
    <source>
        <dbReference type="ARBA" id="ARBA00022737"/>
    </source>
</evidence>
<dbReference type="InterPro" id="IPR047012">
    <property type="entry name" value="ICAM_VCAM"/>
</dbReference>
<dbReference type="GO" id="GO:0098609">
    <property type="term" value="P:cell-cell adhesion"/>
    <property type="evidence" value="ECO:0007669"/>
    <property type="project" value="InterPro"/>
</dbReference>
<keyword evidence="4" id="KW-0677">Repeat</keyword>
<keyword evidence="9" id="KW-0325">Glycoprotein</keyword>
<dbReference type="KEGG" id="xla:108713333"/>
<keyword evidence="2" id="KW-0812">Transmembrane</keyword>
<dbReference type="PROSITE" id="PS50835">
    <property type="entry name" value="IG_LIKE"/>
    <property type="match status" value="2"/>
</dbReference>
<keyword evidence="5" id="KW-0130">Cell adhesion</keyword>
<gene>
    <name evidence="13" type="primary">LOC108713333</name>
</gene>
<dbReference type="PaxDb" id="8355-A0A1L8GVR1"/>
<keyword evidence="6" id="KW-1133">Transmembrane helix</keyword>
<dbReference type="PRINTS" id="PR01472">
    <property type="entry name" value="ICAMVCAM1"/>
</dbReference>
<dbReference type="GO" id="GO:0007155">
    <property type="term" value="P:cell adhesion"/>
    <property type="evidence" value="ECO:0000318"/>
    <property type="project" value="GO_Central"/>
</dbReference>
<sequence>MPVALGTFCLSLSLVFMFGICCAGASQEPCQGNIGNREVYAPFGDWVQLNCTHNCTQAEWESRLRKMNIIRGPGWISVEVEVGTGDGADGWKASNISCTVLSRGEGVDNIVTVIPYEIPDLVTVDMEDTLEEGKSYDVTCTVHGVAPIQNLMVTVFRGKEMIHQKTFKDDSRDGNITETVTFSITAQRSDNMKDFSCQATLALGTDPGNVIVESSRVSVRTFALPEKPKLESDQWIEVGTKHNAMCTVSNAFPLEHLNLKMFFKKIALNVTTTKMADGSLLGFAEISPDPSSSLETHQLDCKAQVLSLSTEAFMDIYIYESPNISFTVFPDSVRLNETVAVSCKLNNNNPERYDMMIRMNEKRICEDQTSYCNVSVNGRTPQSIVSCEASLNINPAIHKAITKNITVHYSPLFQDNQCPDQLVLTEGRNGPFECRADGNPPPIVTCSRNSGILPTDKPFIIDRAQAGHYRCLATNDYGTVNKSIEVEVQYPPVTPNITAVPAASICEGGALNITCLSDGLPQPEYRWVIPVGAPVVFLNNNSVIFIPEASSSHSGTYTCLAQNRHGERSVEMMIVVTNNRRVIILCVVVVVLTLAVIIGILCYRKWINGKKGFYNLWKPKPEKPQEEEMAPIKAPCNNH</sequence>
<dbReference type="InterPro" id="IPR003598">
    <property type="entry name" value="Ig_sub2"/>
</dbReference>
<evidence type="ECO:0000256" key="1">
    <source>
        <dbReference type="ARBA" id="ARBA00004479"/>
    </source>
</evidence>
<dbReference type="InterPro" id="IPR007110">
    <property type="entry name" value="Ig-like_dom"/>
</dbReference>
<name>A0A1L8GVR1_XENLA</name>
<dbReference type="InterPro" id="IPR003599">
    <property type="entry name" value="Ig_sub"/>
</dbReference>
<keyword evidence="8" id="KW-1015">Disulfide bond</keyword>
<reference evidence="13" key="2">
    <citation type="submission" date="2025-08" db="UniProtKB">
        <authorList>
            <consortium name="RefSeq"/>
        </authorList>
    </citation>
    <scope>IDENTIFICATION</scope>
    <source>
        <strain evidence="13">J_2021</strain>
        <tissue evidence="13">Erythrocytes</tissue>
    </source>
</reference>
<dbReference type="Proteomes" id="UP000186698">
    <property type="component" value="Chromosome 3S"/>
</dbReference>
<dbReference type="Pfam" id="PF13927">
    <property type="entry name" value="Ig_3"/>
    <property type="match status" value="1"/>
</dbReference>
<dbReference type="AlphaFoldDB" id="A0A1L8GVR1"/>
<dbReference type="OMA" id="YCDANNS"/>
<dbReference type="SMART" id="SM00408">
    <property type="entry name" value="IGc2"/>
    <property type="match status" value="2"/>
</dbReference>
<feature type="domain" description="Ig-like" evidence="11">
    <location>
        <begin position="119"/>
        <end position="218"/>
    </location>
</feature>
<evidence type="ECO:0000256" key="6">
    <source>
        <dbReference type="ARBA" id="ARBA00022989"/>
    </source>
</evidence>
<proteinExistence type="predicted"/>